<dbReference type="SUPFAM" id="SSF49265">
    <property type="entry name" value="Fibronectin type III"/>
    <property type="match status" value="1"/>
</dbReference>
<dbReference type="InterPro" id="IPR013783">
    <property type="entry name" value="Ig-like_fold"/>
</dbReference>
<dbReference type="OrthoDB" id="5183709at2"/>
<comment type="caution">
    <text evidence="5">The sequence shown here is derived from an EMBL/GenBank/DDBJ whole genome shotgun (WGS) entry which is preliminary data.</text>
</comment>
<feature type="domain" description="Fibronectin type-III" evidence="4">
    <location>
        <begin position="260"/>
        <end position="349"/>
    </location>
</feature>
<dbReference type="AlphaFoldDB" id="A0A2T0TUI2"/>
<dbReference type="Gene3D" id="2.60.40.10">
    <property type="entry name" value="Immunoglobulins"/>
    <property type="match status" value="1"/>
</dbReference>
<evidence type="ECO:0000313" key="6">
    <source>
        <dbReference type="Proteomes" id="UP000239210"/>
    </source>
</evidence>
<feature type="region of interest" description="Disordered" evidence="3">
    <location>
        <begin position="234"/>
        <end position="257"/>
    </location>
</feature>
<keyword evidence="6" id="KW-1185">Reference proteome</keyword>
<dbReference type="CDD" id="cd00063">
    <property type="entry name" value="FN3"/>
    <property type="match status" value="1"/>
</dbReference>
<dbReference type="GO" id="GO:0016798">
    <property type="term" value="F:hydrolase activity, acting on glycosyl bonds"/>
    <property type="evidence" value="ECO:0007669"/>
    <property type="project" value="UniProtKB-KW"/>
</dbReference>
<keyword evidence="2" id="KW-0624">Polysaccharide degradation</keyword>
<evidence type="ECO:0000256" key="3">
    <source>
        <dbReference type="SAM" id="MobiDB-lite"/>
    </source>
</evidence>
<dbReference type="PROSITE" id="PS50853">
    <property type="entry name" value="FN3"/>
    <property type="match status" value="1"/>
</dbReference>
<dbReference type="Proteomes" id="UP000239210">
    <property type="component" value="Unassembled WGS sequence"/>
</dbReference>
<keyword evidence="1" id="KW-0326">Glycosidase</keyword>
<organism evidence="5 6">
    <name type="scientific">Geodermatophilus tzadiensis</name>
    <dbReference type="NCBI Taxonomy" id="1137988"/>
    <lineage>
        <taxon>Bacteria</taxon>
        <taxon>Bacillati</taxon>
        <taxon>Actinomycetota</taxon>
        <taxon>Actinomycetes</taxon>
        <taxon>Geodermatophilales</taxon>
        <taxon>Geodermatophilaceae</taxon>
        <taxon>Geodermatophilus</taxon>
    </lineage>
</organism>
<proteinExistence type="predicted"/>
<reference evidence="5 6" key="1">
    <citation type="submission" date="2018-03" db="EMBL/GenBank/DDBJ databases">
        <title>Genomic Encyclopedia of Archaeal and Bacterial Type Strains, Phase II (KMG-II): from individual species to whole genera.</title>
        <authorList>
            <person name="Goeker M."/>
        </authorList>
    </citation>
    <scope>NUCLEOTIDE SEQUENCE [LARGE SCALE GENOMIC DNA]</scope>
    <source>
        <strain evidence="5 6">DSM 45416</strain>
    </source>
</reference>
<dbReference type="EMBL" id="PVTG01000006">
    <property type="protein sequence ID" value="PRY49317.1"/>
    <property type="molecule type" value="Genomic_DNA"/>
</dbReference>
<keyword evidence="1" id="KW-0378">Hydrolase</keyword>
<evidence type="ECO:0000256" key="2">
    <source>
        <dbReference type="ARBA" id="ARBA00023326"/>
    </source>
</evidence>
<evidence type="ECO:0000256" key="1">
    <source>
        <dbReference type="ARBA" id="ARBA00023295"/>
    </source>
</evidence>
<feature type="compositionally biased region" description="Low complexity" evidence="3">
    <location>
        <begin position="239"/>
        <end position="257"/>
    </location>
</feature>
<dbReference type="PROSITE" id="PS51318">
    <property type="entry name" value="TAT"/>
    <property type="match status" value="1"/>
</dbReference>
<accession>A0A2T0TUI2</accession>
<dbReference type="InterPro" id="IPR036116">
    <property type="entry name" value="FN3_sf"/>
</dbReference>
<gene>
    <name evidence="5" type="ORF">LY71_10693</name>
</gene>
<protein>
    <recommendedName>
        <fullName evidence="4">Fibronectin type-III domain-containing protein</fullName>
    </recommendedName>
</protein>
<sequence length="349" mass="35168">MTRSRRPRRLPRRALAATAGALALLVLTVVFPGASARFTAVTANPAGVWTTDGVAAPTGFSAATACVTTPIVFRDVTTATGTEVLTLPVPAGTAAGDLLVVHITHNWTGAPFSTPAGWTHVRTDSSGNAIISALYWKKAAGESSATFSFPTGSSVRMGGALAAYTGADTTTPVDAHTGQAGTGTTATTPAVTTATAGTLVLRLISHAAQPSPAPTGTTPRWAVGPVSGLGGYSAGEEQVAGAGPVSSRSSPSTGTSAAWVGQTVALRRAPGTPSASLSWTASPSTWATGYRLERSSGGTVQSTRSITPVETTSATEGPLVNGTAYSFRLWAHRGTWTSSVVTASLTPSC</sequence>
<keyword evidence="2" id="KW-0119">Carbohydrate metabolism</keyword>
<evidence type="ECO:0000313" key="5">
    <source>
        <dbReference type="EMBL" id="PRY49317.1"/>
    </source>
</evidence>
<dbReference type="InterPro" id="IPR003961">
    <property type="entry name" value="FN3_dom"/>
</dbReference>
<dbReference type="RefSeq" id="WP_106276938.1">
    <property type="nucleotide sequence ID" value="NZ_PVTG01000006.1"/>
</dbReference>
<evidence type="ECO:0000259" key="4">
    <source>
        <dbReference type="PROSITE" id="PS50853"/>
    </source>
</evidence>
<name>A0A2T0TUI2_9ACTN</name>
<dbReference type="InterPro" id="IPR006311">
    <property type="entry name" value="TAT_signal"/>
</dbReference>
<dbReference type="GO" id="GO:0000272">
    <property type="term" value="P:polysaccharide catabolic process"/>
    <property type="evidence" value="ECO:0007669"/>
    <property type="project" value="UniProtKB-KW"/>
</dbReference>